<dbReference type="InterPro" id="IPR011013">
    <property type="entry name" value="Gal_mutarotase_sf_dom"/>
</dbReference>
<dbReference type="Gene3D" id="2.70.98.10">
    <property type="match status" value="1"/>
</dbReference>
<evidence type="ECO:0000313" key="1">
    <source>
        <dbReference type="EMBL" id="MBC5667537.1"/>
    </source>
</evidence>
<proteinExistence type="predicted"/>
<keyword evidence="2" id="KW-1185">Reference proteome</keyword>
<dbReference type="SUPFAM" id="SSF74650">
    <property type="entry name" value="Galactose mutarotase-like"/>
    <property type="match status" value="1"/>
</dbReference>
<reference evidence="1 2" key="1">
    <citation type="submission" date="2020-08" db="EMBL/GenBank/DDBJ databases">
        <title>Genome public.</title>
        <authorList>
            <person name="Liu C."/>
            <person name="Sun Q."/>
        </authorList>
    </citation>
    <scope>NUCLEOTIDE SEQUENCE [LARGE SCALE GENOMIC DNA]</scope>
    <source>
        <strain evidence="1 2">BX4</strain>
    </source>
</reference>
<comment type="caution">
    <text evidence="1">The sequence shown here is derived from an EMBL/GenBank/DDBJ whole genome shotgun (WGS) entry which is preliminary data.</text>
</comment>
<dbReference type="InterPro" id="IPR014718">
    <property type="entry name" value="GH-type_carb-bd"/>
</dbReference>
<dbReference type="RefSeq" id="WP_158576770.1">
    <property type="nucleotide sequence ID" value="NZ_JACOOZ010000003.1"/>
</dbReference>
<dbReference type="InterPro" id="IPR008183">
    <property type="entry name" value="Aldose_1/G6P_1-epimerase"/>
</dbReference>
<gene>
    <name evidence="1" type="ORF">H8S00_06025</name>
</gene>
<accession>A0ABR7F1P3</accession>
<dbReference type="Pfam" id="PF01263">
    <property type="entry name" value="Aldose_epim"/>
    <property type="match status" value="1"/>
</dbReference>
<evidence type="ECO:0000313" key="2">
    <source>
        <dbReference type="Proteomes" id="UP000597877"/>
    </source>
</evidence>
<name>A0ABR7F1P3_9FIRM</name>
<organism evidence="1 2">
    <name type="scientific">Eubacterium segne</name>
    <dbReference type="NCBI Taxonomy" id="2763045"/>
    <lineage>
        <taxon>Bacteria</taxon>
        <taxon>Bacillati</taxon>
        <taxon>Bacillota</taxon>
        <taxon>Clostridia</taxon>
        <taxon>Eubacteriales</taxon>
        <taxon>Eubacteriaceae</taxon>
        <taxon>Eubacterium</taxon>
    </lineage>
</organism>
<protein>
    <submittedName>
        <fullName evidence="1">Aldose 1-epimerase family protein</fullName>
    </submittedName>
</protein>
<dbReference type="Proteomes" id="UP000597877">
    <property type="component" value="Unassembled WGS sequence"/>
</dbReference>
<sequence length="298" mass="34494">MAEHIIENDYLKVTIEDKGAELVSVYDKENNEERIWCANPDVWNRHAPILFPFVGKVNNGVYRYNGKEYEMKTQHGFARDRKFELVAETENSISHCLKADEESLKIYPFDFELTVTHRFSADNPRMVEVEWEVKNNGTDDMYYSIGGHPGFAIPRDNRCSREDYYLEFPEKAFAHYILINQSNGLAYPDESHPLVLNKNACHIARNMFDKDALIFENSQLHTVRILKPDRTPFISLYCAGFPYVGIWSKGEADFVCIEPWYGRTDNDGFTGELKDKAGECKLSANNEKNISYGIEFHK</sequence>
<dbReference type="EMBL" id="JACOOZ010000003">
    <property type="protein sequence ID" value="MBC5667537.1"/>
    <property type="molecule type" value="Genomic_DNA"/>
</dbReference>
<dbReference type="InterPro" id="IPR037481">
    <property type="entry name" value="LacX"/>
</dbReference>
<dbReference type="CDD" id="cd09024">
    <property type="entry name" value="Aldose_epim_lacX"/>
    <property type="match status" value="1"/>
</dbReference>